<evidence type="ECO:0000313" key="2">
    <source>
        <dbReference type="EMBL" id="GIG48427.1"/>
    </source>
</evidence>
<sequence length="137" mass="15041">MLALDLVHPAGHAPIVVPGSSDRLPRWPCWSTPGALARRLGRGHPHRAQHRLVTHCRQGRRWDGPNAAIGFNADHADHPRARAGRAGSLRTVIRASIDAGLGDPALTPESLAPRHFSRRFRAAYGMTPAEWCRRHPA</sequence>
<gene>
    <name evidence="2" type="ORF">Dsi01nite_064680</name>
</gene>
<accession>A0A919PQK7</accession>
<dbReference type="PROSITE" id="PS01124">
    <property type="entry name" value="HTH_ARAC_FAMILY_2"/>
    <property type="match status" value="1"/>
</dbReference>
<keyword evidence="3" id="KW-1185">Reference proteome</keyword>
<dbReference type="AlphaFoldDB" id="A0A919PQK7"/>
<organism evidence="2 3">
    <name type="scientific">Dactylosporangium siamense</name>
    <dbReference type="NCBI Taxonomy" id="685454"/>
    <lineage>
        <taxon>Bacteria</taxon>
        <taxon>Bacillati</taxon>
        <taxon>Actinomycetota</taxon>
        <taxon>Actinomycetes</taxon>
        <taxon>Micromonosporales</taxon>
        <taxon>Micromonosporaceae</taxon>
        <taxon>Dactylosporangium</taxon>
    </lineage>
</organism>
<dbReference type="Proteomes" id="UP000660611">
    <property type="component" value="Unassembled WGS sequence"/>
</dbReference>
<evidence type="ECO:0000259" key="1">
    <source>
        <dbReference type="PROSITE" id="PS01124"/>
    </source>
</evidence>
<dbReference type="GO" id="GO:0003700">
    <property type="term" value="F:DNA-binding transcription factor activity"/>
    <property type="evidence" value="ECO:0007669"/>
    <property type="project" value="InterPro"/>
</dbReference>
<comment type="caution">
    <text evidence="2">The sequence shown here is derived from an EMBL/GenBank/DDBJ whole genome shotgun (WGS) entry which is preliminary data.</text>
</comment>
<dbReference type="EMBL" id="BONQ01000104">
    <property type="protein sequence ID" value="GIG48427.1"/>
    <property type="molecule type" value="Genomic_DNA"/>
</dbReference>
<reference evidence="2" key="1">
    <citation type="submission" date="2021-01" db="EMBL/GenBank/DDBJ databases">
        <title>Whole genome shotgun sequence of Dactylosporangium siamense NBRC 106093.</title>
        <authorList>
            <person name="Komaki H."/>
            <person name="Tamura T."/>
        </authorList>
    </citation>
    <scope>NUCLEOTIDE SEQUENCE</scope>
    <source>
        <strain evidence="2">NBRC 106093</strain>
    </source>
</reference>
<feature type="domain" description="HTH araC/xylS-type" evidence="1">
    <location>
        <begin position="115"/>
        <end position="134"/>
    </location>
</feature>
<protein>
    <recommendedName>
        <fullName evidence="1">HTH araC/xylS-type domain-containing protein</fullName>
    </recommendedName>
</protein>
<evidence type="ECO:0000313" key="3">
    <source>
        <dbReference type="Proteomes" id="UP000660611"/>
    </source>
</evidence>
<dbReference type="InterPro" id="IPR018060">
    <property type="entry name" value="HTH_AraC"/>
</dbReference>
<name>A0A919PQK7_9ACTN</name>
<proteinExistence type="predicted"/>
<dbReference type="GO" id="GO:0043565">
    <property type="term" value="F:sequence-specific DNA binding"/>
    <property type="evidence" value="ECO:0007669"/>
    <property type="project" value="InterPro"/>
</dbReference>
<dbReference type="Gene3D" id="1.10.10.60">
    <property type="entry name" value="Homeodomain-like"/>
    <property type="match status" value="1"/>
</dbReference>